<dbReference type="InterPro" id="IPR035924">
    <property type="entry name" value="FlaG-like_sf"/>
</dbReference>
<gene>
    <name evidence="2" type="ORF">LMG21510_01154</name>
</gene>
<sequence>MEASATALVNAPAGPLGTAPSAPRAPVSASGAPVGAQAAAGKPADEQPPAELAGQVAELNDLLKGTWVSLRIDIDKESRHVVTTVVDRDTGDVIRQIPSEEFLRVSRAMNKLQGLLVSQKA</sequence>
<dbReference type="Proteomes" id="UP000721236">
    <property type="component" value="Unassembled WGS sequence"/>
</dbReference>
<dbReference type="Gene3D" id="3.30.160.170">
    <property type="entry name" value="FlaG-like"/>
    <property type="match status" value="1"/>
</dbReference>
<dbReference type="PANTHER" id="PTHR37166">
    <property type="entry name" value="PROTEIN FLAG"/>
    <property type="match status" value="1"/>
</dbReference>
<proteinExistence type="predicted"/>
<dbReference type="InterPro" id="IPR005186">
    <property type="entry name" value="FlaG"/>
</dbReference>
<evidence type="ECO:0000313" key="2">
    <source>
        <dbReference type="EMBL" id="CAG9168605.1"/>
    </source>
</evidence>
<comment type="caution">
    <text evidence="2">The sequence shown here is derived from an EMBL/GenBank/DDBJ whole genome shotgun (WGS) entry which is preliminary data.</text>
</comment>
<feature type="region of interest" description="Disordered" evidence="1">
    <location>
        <begin position="1"/>
        <end position="50"/>
    </location>
</feature>
<keyword evidence="3" id="KW-1185">Reference proteome</keyword>
<protein>
    <recommendedName>
        <fullName evidence="4">Flagellar protein FlaG</fullName>
    </recommendedName>
</protein>
<evidence type="ECO:0000313" key="3">
    <source>
        <dbReference type="Proteomes" id="UP000721236"/>
    </source>
</evidence>
<organism evidence="2 3">
    <name type="scientific">Cupriavidus respiraculi</name>
    <dbReference type="NCBI Taxonomy" id="195930"/>
    <lineage>
        <taxon>Bacteria</taxon>
        <taxon>Pseudomonadati</taxon>
        <taxon>Pseudomonadota</taxon>
        <taxon>Betaproteobacteria</taxon>
        <taxon>Burkholderiales</taxon>
        <taxon>Burkholderiaceae</taxon>
        <taxon>Cupriavidus</taxon>
    </lineage>
</organism>
<accession>A0ABM8WMJ5</accession>
<dbReference type="PANTHER" id="PTHR37166:SF1">
    <property type="entry name" value="PROTEIN FLAG"/>
    <property type="match status" value="1"/>
</dbReference>
<reference evidence="2 3" key="1">
    <citation type="submission" date="2021-08" db="EMBL/GenBank/DDBJ databases">
        <authorList>
            <person name="Peeters C."/>
        </authorList>
    </citation>
    <scope>NUCLEOTIDE SEQUENCE [LARGE SCALE GENOMIC DNA]</scope>
    <source>
        <strain evidence="2 3">LMG 21510</strain>
    </source>
</reference>
<evidence type="ECO:0000256" key="1">
    <source>
        <dbReference type="SAM" id="MobiDB-lite"/>
    </source>
</evidence>
<name>A0ABM8WMJ5_9BURK</name>
<feature type="compositionally biased region" description="Low complexity" evidence="1">
    <location>
        <begin position="19"/>
        <end position="42"/>
    </location>
</feature>
<dbReference type="Pfam" id="PF03646">
    <property type="entry name" value="FlaG"/>
    <property type="match status" value="1"/>
</dbReference>
<evidence type="ECO:0008006" key="4">
    <source>
        <dbReference type="Google" id="ProtNLM"/>
    </source>
</evidence>
<dbReference type="RefSeq" id="WP_224040247.1">
    <property type="nucleotide sequence ID" value="NZ_CAJZAH010000001.1"/>
</dbReference>
<dbReference type="EMBL" id="CAJZAH010000001">
    <property type="protein sequence ID" value="CAG9168605.1"/>
    <property type="molecule type" value="Genomic_DNA"/>
</dbReference>
<dbReference type="SUPFAM" id="SSF160214">
    <property type="entry name" value="FlaG-like"/>
    <property type="match status" value="1"/>
</dbReference>